<dbReference type="PANTHER" id="PTHR34472">
    <property type="entry name" value="SULFUR CARRIER PROTEIN THIS"/>
    <property type="match status" value="1"/>
</dbReference>
<sequence length="65" mass="7058">MQLKINGQTVETSESRSLLEIVRDFGATAPFALAVNGQFVPKSQHESWVLSDQDSIEILSPVQGG</sequence>
<gene>
    <name evidence="1" type="ORF">DS2_18688</name>
</gene>
<dbReference type="SUPFAM" id="SSF54285">
    <property type="entry name" value="MoaD/ThiS"/>
    <property type="match status" value="1"/>
</dbReference>
<dbReference type="eggNOG" id="COG2104">
    <property type="taxonomic scope" value="Bacteria"/>
</dbReference>
<dbReference type="InterPro" id="IPR003749">
    <property type="entry name" value="ThiS/MoaD-like"/>
</dbReference>
<proteinExistence type="predicted"/>
<dbReference type="AlphaFoldDB" id="W7Q5X9"/>
<dbReference type="RefSeq" id="WP_035016577.1">
    <property type="nucleotide sequence ID" value="NZ_ARZY01000062.1"/>
</dbReference>
<protein>
    <submittedName>
        <fullName evidence="1">ThiS protein</fullName>
    </submittedName>
</protein>
<dbReference type="NCBIfam" id="TIGR01683">
    <property type="entry name" value="thiS"/>
    <property type="match status" value="1"/>
</dbReference>
<dbReference type="PANTHER" id="PTHR34472:SF1">
    <property type="entry name" value="SULFUR CARRIER PROTEIN THIS"/>
    <property type="match status" value="1"/>
</dbReference>
<dbReference type="CDD" id="cd00565">
    <property type="entry name" value="Ubl_ThiS"/>
    <property type="match status" value="1"/>
</dbReference>
<dbReference type="InterPro" id="IPR012675">
    <property type="entry name" value="Beta-grasp_dom_sf"/>
</dbReference>
<dbReference type="OrthoDB" id="9800283at2"/>
<name>W7Q5X9_9ALTE</name>
<reference evidence="1 2" key="1">
    <citation type="journal article" date="2014" name="Genome Announc.">
        <title>Draft Genome Sequence of the Agar-Degrading Bacterium Catenovulum sp. Strain DS-2, Isolated from Intestines of Haliotis diversicolor.</title>
        <authorList>
            <person name="Shan D."/>
            <person name="Li X."/>
            <person name="Gu Z."/>
            <person name="Wei G."/>
            <person name="Gao Z."/>
            <person name="Shao Z."/>
        </authorList>
    </citation>
    <scope>NUCLEOTIDE SEQUENCE [LARGE SCALE GENOMIC DNA]</scope>
    <source>
        <strain evidence="1 2">DS-2</strain>
    </source>
</reference>
<dbReference type="InterPro" id="IPR016155">
    <property type="entry name" value="Mopterin_synth/thiamin_S_b"/>
</dbReference>
<accession>W7Q5X9</accession>
<dbReference type="Gene3D" id="3.10.20.30">
    <property type="match status" value="1"/>
</dbReference>
<evidence type="ECO:0000313" key="1">
    <source>
        <dbReference type="EMBL" id="EWH08169.1"/>
    </source>
</evidence>
<evidence type="ECO:0000313" key="2">
    <source>
        <dbReference type="Proteomes" id="UP000019276"/>
    </source>
</evidence>
<dbReference type="Proteomes" id="UP000019276">
    <property type="component" value="Unassembled WGS sequence"/>
</dbReference>
<dbReference type="InterPro" id="IPR010035">
    <property type="entry name" value="Thi_S"/>
</dbReference>
<keyword evidence="2" id="KW-1185">Reference proteome</keyword>
<dbReference type="STRING" id="1328313.DS2_18688"/>
<dbReference type="EMBL" id="ARZY01000062">
    <property type="protein sequence ID" value="EWH08169.1"/>
    <property type="molecule type" value="Genomic_DNA"/>
</dbReference>
<comment type="caution">
    <text evidence="1">The sequence shown here is derived from an EMBL/GenBank/DDBJ whole genome shotgun (WGS) entry which is preliminary data.</text>
</comment>
<organism evidence="1 2">
    <name type="scientific">Catenovulum agarivorans DS-2</name>
    <dbReference type="NCBI Taxonomy" id="1328313"/>
    <lineage>
        <taxon>Bacteria</taxon>
        <taxon>Pseudomonadati</taxon>
        <taxon>Pseudomonadota</taxon>
        <taxon>Gammaproteobacteria</taxon>
        <taxon>Alteromonadales</taxon>
        <taxon>Alteromonadaceae</taxon>
        <taxon>Catenovulum</taxon>
    </lineage>
</organism>
<dbReference type="Pfam" id="PF02597">
    <property type="entry name" value="ThiS"/>
    <property type="match status" value="1"/>
</dbReference>